<accession>A0ABR5PFH4</accession>
<evidence type="ECO:0000256" key="1">
    <source>
        <dbReference type="ARBA" id="ARBA00008366"/>
    </source>
</evidence>
<dbReference type="PANTHER" id="PTHR43425">
    <property type="entry name" value="OXYGEN-INSENSITIVE NADPH NITROREDUCTASE"/>
    <property type="match status" value="1"/>
</dbReference>
<dbReference type="InterPro" id="IPR029479">
    <property type="entry name" value="Nitroreductase"/>
</dbReference>
<evidence type="ECO:0000313" key="7">
    <source>
        <dbReference type="EMBL" id="KRL17476.1"/>
    </source>
</evidence>
<dbReference type="Pfam" id="PF00881">
    <property type="entry name" value="Nitroreductase"/>
    <property type="match status" value="1"/>
</dbReference>
<keyword evidence="2 5" id="KW-0285">Flavoprotein</keyword>
<proteinExistence type="inferred from homology"/>
<dbReference type="Gene3D" id="3.40.109.10">
    <property type="entry name" value="NADH Oxidase"/>
    <property type="match status" value="1"/>
</dbReference>
<dbReference type="PANTHER" id="PTHR43425:SF3">
    <property type="entry name" value="NADPH-DEPENDENT OXIDOREDUCTASE"/>
    <property type="match status" value="1"/>
</dbReference>
<keyword evidence="8" id="KW-1185">Reference proteome</keyword>
<evidence type="ECO:0000256" key="3">
    <source>
        <dbReference type="ARBA" id="ARBA00022643"/>
    </source>
</evidence>
<sequence length="252" mass="28135">MALLTNVILDQLLNHTSIRHFQDKPLTKEQVQTLIEAAQHASTSTFSQQYSIVSITDPDVKAQLADITGHHWLVNSGHFFVMVADQYRNLQIAKAHDTDPYILHTTDKFLASVFDAAIATQNIMVAAESMGLGGTIMGSILNDSKRVIDLLDLPELTFPLLGLAIGYPADQPETKPRLPQAEMHFDDSYKLPTDFDEQLAEYDADVAKYYGSRSSNGRIESFSHHIVAELGRSHEVRKELLATIKRQGFLLD</sequence>
<dbReference type="CDD" id="cd02146">
    <property type="entry name" value="NfsA-like"/>
    <property type="match status" value="1"/>
</dbReference>
<name>A0ABR5PFH4_9LACO</name>
<keyword evidence="5" id="KW-0521">NADP</keyword>
<protein>
    <submittedName>
        <fullName evidence="7">Oxygen-insensitive NADPH nitroreductase</fullName>
    </submittedName>
</protein>
<dbReference type="RefSeq" id="WP_056981694.1">
    <property type="nucleotide sequence ID" value="NZ_AZEI01000022.1"/>
</dbReference>
<comment type="similarity">
    <text evidence="1 5">Belongs to the flavin oxidoreductase frp family.</text>
</comment>
<dbReference type="PIRSF" id="PIRSF005426">
    <property type="entry name" value="Frp"/>
    <property type="match status" value="1"/>
</dbReference>
<dbReference type="InterPro" id="IPR000415">
    <property type="entry name" value="Nitroreductase-like"/>
</dbReference>
<feature type="domain" description="Nitroreductase" evidence="6">
    <location>
        <begin position="14"/>
        <end position="167"/>
    </location>
</feature>
<dbReference type="Proteomes" id="UP000051977">
    <property type="component" value="Unassembled WGS sequence"/>
</dbReference>
<keyword evidence="4 5" id="KW-0560">Oxidoreductase</keyword>
<gene>
    <name evidence="7" type="ORF">FD12_GL001602</name>
</gene>
<evidence type="ECO:0000256" key="5">
    <source>
        <dbReference type="PIRNR" id="PIRNR005426"/>
    </source>
</evidence>
<reference evidence="7 8" key="1">
    <citation type="journal article" date="2015" name="Genome Announc.">
        <title>Expanding the biotechnology potential of lactobacilli through comparative genomics of 213 strains and associated genera.</title>
        <authorList>
            <person name="Sun Z."/>
            <person name="Harris H.M."/>
            <person name="McCann A."/>
            <person name="Guo C."/>
            <person name="Argimon S."/>
            <person name="Zhang W."/>
            <person name="Yang X."/>
            <person name="Jeffery I.B."/>
            <person name="Cooney J.C."/>
            <person name="Kagawa T.F."/>
            <person name="Liu W."/>
            <person name="Song Y."/>
            <person name="Salvetti E."/>
            <person name="Wrobel A."/>
            <person name="Rasinkangas P."/>
            <person name="Parkhill J."/>
            <person name="Rea M.C."/>
            <person name="O'Sullivan O."/>
            <person name="Ritari J."/>
            <person name="Douillard F.P."/>
            <person name="Paul Ross R."/>
            <person name="Yang R."/>
            <person name="Briner A.E."/>
            <person name="Felis G.E."/>
            <person name="de Vos W.M."/>
            <person name="Barrangou R."/>
            <person name="Klaenhammer T.R."/>
            <person name="Caufield P.W."/>
            <person name="Cui Y."/>
            <person name="Zhang H."/>
            <person name="O'Toole P.W."/>
        </authorList>
    </citation>
    <scope>NUCLEOTIDE SEQUENCE [LARGE SCALE GENOMIC DNA]</scope>
    <source>
        <strain evidence="7 8">DSM 19907</strain>
    </source>
</reference>
<evidence type="ECO:0000256" key="2">
    <source>
        <dbReference type="ARBA" id="ARBA00022630"/>
    </source>
</evidence>
<keyword evidence="3 5" id="KW-0288">FMN</keyword>
<dbReference type="InterPro" id="IPR016446">
    <property type="entry name" value="Flavin_OxRdtase_Frp"/>
</dbReference>
<evidence type="ECO:0000313" key="8">
    <source>
        <dbReference type="Proteomes" id="UP000051977"/>
    </source>
</evidence>
<dbReference type="SUPFAM" id="SSF55469">
    <property type="entry name" value="FMN-dependent nitroreductase-like"/>
    <property type="match status" value="1"/>
</dbReference>
<comment type="caution">
    <text evidence="7">The sequence shown here is derived from an EMBL/GenBank/DDBJ whole genome shotgun (WGS) entry which is preliminary data.</text>
</comment>
<organism evidence="7 8">
    <name type="scientific">Lentilactobacillus rapi DSM 19907 = JCM 15042</name>
    <dbReference type="NCBI Taxonomy" id="1423795"/>
    <lineage>
        <taxon>Bacteria</taxon>
        <taxon>Bacillati</taxon>
        <taxon>Bacillota</taxon>
        <taxon>Bacilli</taxon>
        <taxon>Lactobacillales</taxon>
        <taxon>Lactobacillaceae</taxon>
        <taxon>Lentilactobacillus</taxon>
    </lineage>
</organism>
<evidence type="ECO:0000256" key="4">
    <source>
        <dbReference type="ARBA" id="ARBA00023002"/>
    </source>
</evidence>
<dbReference type="EMBL" id="AZEI01000022">
    <property type="protein sequence ID" value="KRL17476.1"/>
    <property type="molecule type" value="Genomic_DNA"/>
</dbReference>
<evidence type="ECO:0000259" key="6">
    <source>
        <dbReference type="Pfam" id="PF00881"/>
    </source>
</evidence>